<feature type="chain" id="PRO_5020810786" evidence="1">
    <location>
        <begin position="19"/>
        <end position="176"/>
    </location>
</feature>
<gene>
    <name evidence="2" type="ORF">K435DRAFT_960738</name>
</gene>
<dbReference type="OrthoDB" id="432234at2759"/>
<evidence type="ECO:0000313" key="2">
    <source>
        <dbReference type="EMBL" id="THV06262.1"/>
    </source>
</evidence>
<proteinExistence type="predicted"/>
<name>A0A4S8MTD2_DENBC</name>
<dbReference type="EMBL" id="ML179044">
    <property type="protein sequence ID" value="THV06262.1"/>
    <property type="molecule type" value="Genomic_DNA"/>
</dbReference>
<sequence length="176" mass="19628">MQVLLYLAWALTVCKSQGLTMSRVQIDLGKEEFCVGSTFVVLLRVKDLGGLMILDSLDCDMSKILVVQFLMSAKQTLRPSSNSRQANDPNYQGSQLRGEVVLWNTRMFLEVLSEARTEYQSPTLQPAANPLPVSSGLMNHDELLFERVRGKHLQLNALTVGARTTGRGPAWHQFCS</sequence>
<reference evidence="2 3" key="1">
    <citation type="journal article" date="2019" name="Nat. Ecol. Evol.">
        <title>Megaphylogeny resolves global patterns of mushroom evolution.</title>
        <authorList>
            <person name="Varga T."/>
            <person name="Krizsan K."/>
            <person name="Foldi C."/>
            <person name="Dima B."/>
            <person name="Sanchez-Garcia M."/>
            <person name="Sanchez-Ramirez S."/>
            <person name="Szollosi G.J."/>
            <person name="Szarkandi J.G."/>
            <person name="Papp V."/>
            <person name="Albert L."/>
            <person name="Andreopoulos W."/>
            <person name="Angelini C."/>
            <person name="Antonin V."/>
            <person name="Barry K.W."/>
            <person name="Bougher N.L."/>
            <person name="Buchanan P."/>
            <person name="Buyck B."/>
            <person name="Bense V."/>
            <person name="Catcheside P."/>
            <person name="Chovatia M."/>
            <person name="Cooper J."/>
            <person name="Damon W."/>
            <person name="Desjardin D."/>
            <person name="Finy P."/>
            <person name="Geml J."/>
            <person name="Haridas S."/>
            <person name="Hughes K."/>
            <person name="Justo A."/>
            <person name="Karasinski D."/>
            <person name="Kautmanova I."/>
            <person name="Kiss B."/>
            <person name="Kocsube S."/>
            <person name="Kotiranta H."/>
            <person name="LaButti K.M."/>
            <person name="Lechner B.E."/>
            <person name="Liimatainen K."/>
            <person name="Lipzen A."/>
            <person name="Lukacs Z."/>
            <person name="Mihaltcheva S."/>
            <person name="Morgado L.N."/>
            <person name="Niskanen T."/>
            <person name="Noordeloos M.E."/>
            <person name="Ohm R.A."/>
            <person name="Ortiz-Santana B."/>
            <person name="Ovrebo C."/>
            <person name="Racz N."/>
            <person name="Riley R."/>
            <person name="Savchenko A."/>
            <person name="Shiryaev A."/>
            <person name="Soop K."/>
            <person name="Spirin V."/>
            <person name="Szebenyi C."/>
            <person name="Tomsovsky M."/>
            <person name="Tulloss R.E."/>
            <person name="Uehling J."/>
            <person name="Grigoriev I.V."/>
            <person name="Vagvolgyi C."/>
            <person name="Papp T."/>
            <person name="Martin F.M."/>
            <person name="Miettinen O."/>
            <person name="Hibbett D.S."/>
            <person name="Nagy L.G."/>
        </authorList>
    </citation>
    <scope>NUCLEOTIDE SEQUENCE [LARGE SCALE GENOMIC DNA]</scope>
    <source>
        <strain evidence="2 3">CBS 962.96</strain>
    </source>
</reference>
<organism evidence="2 3">
    <name type="scientific">Dendrothele bispora (strain CBS 962.96)</name>
    <dbReference type="NCBI Taxonomy" id="1314807"/>
    <lineage>
        <taxon>Eukaryota</taxon>
        <taxon>Fungi</taxon>
        <taxon>Dikarya</taxon>
        <taxon>Basidiomycota</taxon>
        <taxon>Agaricomycotina</taxon>
        <taxon>Agaricomycetes</taxon>
        <taxon>Agaricomycetidae</taxon>
        <taxon>Agaricales</taxon>
        <taxon>Agaricales incertae sedis</taxon>
        <taxon>Dendrothele</taxon>
    </lineage>
</organism>
<evidence type="ECO:0000256" key="1">
    <source>
        <dbReference type="SAM" id="SignalP"/>
    </source>
</evidence>
<protein>
    <submittedName>
        <fullName evidence="2">Uncharacterized protein</fullName>
    </submittedName>
</protein>
<keyword evidence="1" id="KW-0732">Signal</keyword>
<feature type="signal peptide" evidence="1">
    <location>
        <begin position="1"/>
        <end position="18"/>
    </location>
</feature>
<keyword evidence="3" id="KW-1185">Reference proteome</keyword>
<dbReference type="AlphaFoldDB" id="A0A4S8MTD2"/>
<accession>A0A4S8MTD2</accession>
<evidence type="ECO:0000313" key="3">
    <source>
        <dbReference type="Proteomes" id="UP000297245"/>
    </source>
</evidence>
<dbReference type="Proteomes" id="UP000297245">
    <property type="component" value="Unassembled WGS sequence"/>
</dbReference>